<keyword evidence="2" id="KW-0238">DNA-binding</keyword>
<proteinExistence type="predicted"/>
<evidence type="ECO:0000313" key="5">
    <source>
        <dbReference type="EMBL" id="CCJ52109.1"/>
    </source>
</evidence>
<dbReference type="OrthoDB" id="8770688at2"/>
<evidence type="ECO:0000256" key="1">
    <source>
        <dbReference type="ARBA" id="ARBA00023015"/>
    </source>
</evidence>
<dbReference type="GO" id="GO:0003700">
    <property type="term" value="F:DNA-binding transcription factor activity"/>
    <property type="evidence" value="ECO:0007669"/>
    <property type="project" value="TreeGrafter"/>
</dbReference>
<dbReference type="Gene3D" id="1.10.260.40">
    <property type="entry name" value="lambda repressor-like DNA-binding domains"/>
    <property type="match status" value="1"/>
</dbReference>
<evidence type="ECO:0000313" key="6">
    <source>
        <dbReference type="Proteomes" id="UP000007564"/>
    </source>
</evidence>
<dbReference type="InterPro" id="IPR010982">
    <property type="entry name" value="Lambda_DNA-bd_dom_sf"/>
</dbReference>
<keyword evidence="3" id="KW-0804">Transcription</keyword>
<name>A0A0C6P1J3_BORBO</name>
<dbReference type="GeneID" id="93203058"/>
<dbReference type="CDD" id="cd06267">
    <property type="entry name" value="PBP1_LacI_sugar_binding-like"/>
    <property type="match status" value="1"/>
</dbReference>
<dbReference type="SMART" id="SM00354">
    <property type="entry name" value="HTH_LACI"/>
    <property type="match status" value="1"/>
</dbReference>
<dbReference type="EMBL" id="HE965806">
    <property type="protein sequence ID" value="CCJ52109.1"/>
    <property type="molecule type" value="Genomic_DNA"/>
</dbReference>
<dbReference type="AlphaFoldDB" id="A0A0C6P1J3"/>
<feature type="domain" description="HTH lacI-type" evidence="4">
    <location>
        <begin position="12"/>
        <end position="68"/>
    </location>
</feature>
<protein>
    <submittedName>
        <fullName evidence="5">Putative LacI-family transcriptional regulator</fullName>
    </submittedName>
</protein>
<dbReference type="PANTHER" id="PTHR30146">
    <property type="entry name" value="LACI-RELATED TRANSCRIPTIONAL REPRESSOR"/>
    <property type="match status" value="1"/>
</dbReference>
<evidence type="ECO:0000256" key="2">
    <source>
        <dbReference type="ARBA" id="ARBA00023125"/>
    </source>
</evidence>
<dbReference type="PROSITE" id="PS50932">
    <property type="entry name" value="HTH_LACI_2"/>
    <property type="match status" value="1"/>
</dbReference>
<dbReference type="CDD" id="cd01392">
    <property type="entry name" value="HTH_LacI"/>
    <property type="match status" value="1"/>
</dbReference>
<dbReference type="Gene3D" id="3.40.50.2300">
    <property type="match status" value="2"/>
</dbReference>
<keyword evidence="1" id="KW-0805">Transcription regulation</keyword>
<dbReference type="GO" id="GO:0000976">
    <property type="term" value="F:transcription cis-regulatory region binding"/>
    <property type="evidence" value="ECO:0007669"/>
    <property type="project" value="TreeGrafter"/>
</dbReference>
<evidence type="ECO:0000259" key="4">
    <source>
        <dbReference type="PROSITE" id="PS50932"/>
    </source>
</evidence>
<dbReference type="PANTHER" id="PTHR30146:SF109">
    <property type="entry name" value="HTH-TYPE TRANSCRIPTIONAL REGULATOR GALS"/>
    <property type="match status" value="1"/>
</dbReference>
<evidence type="ECO:0000256" key="3">
    <source>
        <dbReference type="ARBA" id="ARBA00023163"/>
    </source>
</evidence>
<dbReference type="HOGENOM" id="CLU_037628_6_1_4"/>
<dbReference type="InterPro" id="IPR000843">
    <property type="entry name" value="HTH_LacI"/>
</dbReference>
<dbReference type="InterPro" id="IPR046335">
    <property type="entry name" value="LacI/GalR-like_sensor"/>
</dbReference>
<dbReference type="InterPro" id="IPR028082">
    <property type="entry name" value="Peripla_BP_I"/>
</dbReference>
<sequence length="353" mass="37987">MTTKATGNRKVVKIVDVAKAANVSPAVVSRILSNDSKLVVREETRARVQQAIEALGYTPNLQARGLRLSRSNTLAMIVPELNSPVFPVIIQGAQRAAWERGYSLLVGGMGGEEEDPKVAGRLLRSNRIDGLLVTTGRHEAQMLQELATLNAPFVLVNRYLDDQHPYVELDERGAAAAITRHFIELGHRRIAFLGGLQRRVGERRVAGYADALAEAGLPWVPQLVVDAGYYKPGGEDGLRQLLALDEPPTAVVATNEIVAAGAMAAAHRQGVRIPRDLSIASFSDGIVAELLSPALTAVRFPLERMGYLATAMLVDIVEGRGAPQAGLCLPHESVVVRDSTARPPGRKARAATR</sequence>
<dbReference type="SUPFAM" id="SSF53822">
    <property type="entry name" value="Periplasmic binding protein-like I"/>
    <property type="match status" value="1"/>
</dbReference>
<dbReference type="Pfam" id="PF13377">
    <property type="entry name" value="Peripla_BP_3"/>
    <property type="match status" value="1"/>
</dbReference>
<reference evidence="5 6" key="1">
    <citation type="journal article" date="2012" name="BMC Genomics">
        <title>Comparative genomics of the classical Bordetella subspecies: the evolution and exchange of virulence-associated diversity amongst closely related pathogens.</title>
        <authorList>
            <person name="Park J."/>
            <person name="Zhang Y."/>
            <person name="Buboltz A.M."/>
            <person name="Zhang X."/>
            <person name="Schuster S.C."/>
            <person name="Ahuja U."/>
            <person name="Liu M."/>
            <person name="Miller J.F."/>
            <person name="Sebaihia M."/>
            <person name="Bentley S.D."/>
            <person name="Parkhill J."/>
            <person name="Harvill E.T."/>
        </authorList>
    </citation>
    <scope>NUCLEOTIDE SEQUENCE [LARGE SCALE GENOMIC DNA]</scope>
    <source>
        <strain evidence="5 6">253</strain>
    </source>
</reference>
<dbReference type="Pfam" id="PF00356">
    <property type="entry name" value="LacI"/>
    <property type="match status" value="1"/>
</dbReference>
<accession>A0A0C6P1J3</accession>
<dbReference type="Proteomes" id="UP000007564">
    <property type="component" value="Chromosome"/>
</dbReference>
<dbReference type="RefSeq" id="WP_003812296.1">
    <property type="nucleotide sequence ID" value="NC_019382.1"/>
</dbReference>
<gene>
    <name evidence="5" type="ORF">BN112_0191</name>
</gene>
<organism evidence="5 6">
    <name type="scientific">Bordetella bronchiseptica 253</name>
    <dbReference type="NCBI Taxonomy" id="568707"/>
    <lineage>
        <taxon>Bacteria</taxon>
        <taxon>Pseudomonadati</taxon>
        <taxon>Pseudomonadota</taxon>
        <taxon>Betaproteobacteria</taxon>
        <taxon>Burkholderiales</taxon>
        <taxon>Alcaligenaceae</taxon>
        <taxon>Bordetella</taxon>
    </lineage>
</organism>
<dbReference type="KEGG" id="bbh:BN112_0191"/>
<dbReference type="SUPFAM" id="SSF47413">
    <property type="entry name" value="lambda repressor-like DNA-binding domains"/>
    <property type="match status" value="1"/>
</dbReference>